<sequence>MIMLRQFLINCLLRRHRRCTIYLPIVIMVFLVMLLVNYHVFINAPMPAVMKKVSSLLKIDDSEKKDLSKSSATHQTHSKDTSSTTTRSRLQRHQSINGLPQKCKIPLLDPCHPDVRPHIRRFTSSTCSHPKLTAVTDDGILKVKDLEKVLFAKFAYMERIDDDSQKFTDWIDFFDKNIGKNEQVKLERDVVKVSITPNDNTRHEEFHVYPTRKDQSGGERKAPKVENMNFVFIMMDSMSHSSAERYLMKTLKKLKGDQNTVIMNGHTIVGDGTTPNICAMFIGDLEKNLPEARKGYKGAGYVDRWPFIFKDFQQKKNYVTLLSEDSPPTATFNYCLHGFDKPPAVKYLRNYWLASESYVNKLKQDSMRCHHQIAFKYFQQFMDNYRDQPTFSFLIISDLPHMNSPGIQVADEDIFNLVESLETSGHFENTMFVLFGDHGDRSSAYRGTMTGKLEERLPFLSITLPEWFTKEYPDSFKNLRRNSDILTSHYDVYATLRHLMTFPENKYEHKYGKSLFTDIQKLNRTCAEAGVLNHWCSCVDYQPLKIDDPIVMRAAEAAVVFINSKIAKKPSIKEQCRELQLQRVIRAGTTTPNTDVQKFVNTFKNGDCDDCGVKQIKKKKFLNKVKEPMSYEIVFSVSPSNGQYEATVSYDASKDTFLVSQGMSRINLYGKQPHCIQREFPYLRPFCFCKDQLQS</sequence>
<reference evidence="3" key="1">
    <citation type="submission" date="2021-01" db="UniProtKB">
        <authorList>
            <consortium name="EnsemblMetazoa"/>
        </authorList>
    </citation>
    <scope>IDENTIFICATION</scope>
</reference>
<dbReference type="GeneID" id="136800772"/>
<keyword evidence="2" id="KW-0812">Transmembrane</keyword>
<feature type="compositionally biased region" description="Low complexity" evidence="1">
    <location>
        <begin position="69"/>
        <end position="88"/>
    </location>
</feature>
<dbReference type="RefSeq" id="XP_066913530.1">
    <property type="nucleotide sequence ID" value="XM_067057429.1"/>
</dbReference>
<dbReference type="EnsemblMetazoa" id="CLYHEMT001638.1">
    <property type="protein sequence ID" value="CLYHEMP001638.1"/>
    <property type="gene ID" value="CLYHEMG001638"/>
</dbReference>
<keyword evidence="2" id="KW-1133">Transmembrane helix</keyword>
<dbReference type="AlphaFoldDB" id="A0A7M5V0Y3"/>
<keyword evidence="2" id="KW-0472">Membrane</keyword>
<accession>A0A7M5V0Y3</accession>
<dbReference type="OrthoDB" id="5982518at2759"/>
<dbReference type="CDD" id="cd16021">
    <property type="entry name" value="ALP_like"/>
    <property type="match status" value="1"/>
</dbReference>
<dbReference type="SUPFAM" id="SSF53649">
    <property type="entry name" value="Alkaline phosphatase-like"/>
    <property type="match status" value="1"/>
</dbReference>
<dbReference type="Pfam" id="PF02995">
    <property type="entry name" value="DUF229"/>
    <property type="match status" value="1"/>
</dbReference>
<evidence type="ECO:0000256" key="1">
    <source>
        <dbReference type="SAM" id="MobiDB-lite"/>
    </source>
</evidence>
<proteinExistence type="predicted"/>
<keyword evidence="4" id="KW-1185">Reference proteome</keyword>
<dbReference type="FunFam" id="3.40.720.10:FF:000017">
    <property type="entry name" value="Predicted protein"/>
    <property type="match status" value="1"/>
</dbReference>
<dbReference type="PANTHER" id="PTHR10974">
    <property type="entry name" value="FI08016P-RELATED"/>
    <property type="match status" value="1"/>
</dbReference>
<feature type="transmembrane region" description="Helical" evidence="2">
    <location>
        <begin position="21"/>
        <end position="41"/>
    </location>
</feature>
<name>A0A7M5V0Y3_9CNID</name>
<organism evidence="3 4">
    <name type="scientific">Clytia hemisphaerica</name>
    <dbReference type="NCBI Taxonomy" id="252671"/>
    <lineage>
        <taxon>Eukaryota</taxon>
        <taxon>Metazoa</taxon>
        <taxon>Cnidaria</taxon>
        <taxon>Hydrozoa</taxon>
        <taxon>Hydroidolina</taxon>
        <taxon>Leptothecata</taxon>
        <taxon>Obeliida</taxon>
        <taxon>Clytiidae</taxon>
        <taxon>Clytia</taxon>
    </lineage>
</organism>
<evidence type="ECO:0000313" key="3">
    <source>
        <dbReference type="EnsemblMetazoa" id="CLYHEMP001638.1"/>
    </source>
</evidence>
<feature type="region of interest" description="Disordered" evidence="1">
    <location>
        <begin position="67"/>
        <end position="93"/>
    </location>
</feature>
<dbReference type="Gene3D" id="3.40.720.10">
    <property type="entry name" value="Alkaline Phosphatase, subunit A"/>
    <property type="match status" value="1"/>
</dbReference>
<dbReference type="InterPro" id="IPR017850">
    <property type="entry name" value="Alkaline_phosphatase_core_sf"/>
</dbReference>
<evidence type="ECO:0000256" key="2">
    <source>
        <dbReference type="SAM" id="Phobius"/>
    </source>
</evidence>
<dbReference type="GO" id="GO:0005615">
    <property type="term" value="C:extracellular space"/>
    <property type="evidence" value="ECO:0007669"/>
    <property type="project" value="TreeGrafter"/>
</dbReference>
<protein>
    <submittedName>
        <fullName evidence="3">Uncharacterized protein</fullName>
    </submittedName>
</protein>
<dbReference type="Proteomes" id="UP000594262">
    <property type="component" value="Unplaced"/>
</dbReference>
<dbReference type="PANTHER" id="PTHR10974:SF1">
    <property type="entry name" value="FI08016P-RELATED"/>
    <property type="match status" value="1"/>
</dbReference>
<dbReference type="InterPro" id="IPR004245">
    <property type="entry name" value="DUF229"/>
</dbReference>
<evidence type="ECO:0000313" key="4">
    <source>
        <dbReference type="Proteomes" id="UP000594262"/>
    </source>
</evidence>